<name>A0ABR1K1D3_9AGAR</name>
<dbReference type="SUPFAM" id="SSF103481">
    <property type="entry name" value="Multidrug resistance efflux transporter EmrE"/>
    <property type="match status" value="1"/>
</dbReference>
<dbReference type="Proteomes" id="UP001498398">
    <property type="component" value="Unassembled WGS sequence"/>
</dbReference>
<organism evidence="7 8">
    <name type="scientific">Marasmiellus scandens</name>
    <dbReference type="NCBI Taxonomy" id="2682957"/>
    <lineage>
        <taxon>Eukaryota</taxon>
        <taxon>Fungi</taxon>
        <taxon>Dikarya</taxon>
        <taxon>Basidiomycota</taxon>
        <taxon>Agaricomycotina</taxon>
        <taxon>Agaricomycetes</taxon>
        <taxon>Agaricomycetidae</taxon>
        <taxon>Agaricales</taxon>
        <taxon>Marasmiineae</taxon>
        <taxon>Omphalotaceae</taxon>
        <taxon>Marasmiellus</taxon>
    </lineage>
</organism>
<evidence type="ECO:0008006" key="9">
    <source>
        <dbReference type="Google" id="ProtNLM"/>
    </source>
</evidence>
<feature type="compositionally biased region" description="Low complexity" evidence="5">
    <location>
        <begin position="142"/>
        <end position="151"/>
    </location>
</feature>
<keyword evidence="3 6" id="KW-1133">Transmembrane helix</keyword>
<feature type="region of interest" description="Disordered" evidence="5">
    <location>
        <begin position="64"/>
        <end position="100"/>
    </location>
</feature>
<feature type="transmembrane region" description="Helical" evidence="6">
    <location>
        <begin position="361"/>
        <end position="380"/>
    </location>
</feature>
<reference evidence="7 8" key="1">
    <citation type="submission" date="2024-01" db="EMBL/GenBank/DDBJ databases">
        <title>A draft genome for the cacao thread blight pathogen Marasmiellus scandens.</title>
        <authorList>
            <person name="Baruah I.K."/>
            <person name="Leung J."/>
            <person name="Bukari Y."/>
            <person name="Amoako-Attah I."/>
            <person name="Meinhardt L.W."/>
            <person name="Bailey B.A."/>
            <person name="Cohen S.P."/>
        </authorList>
    </citation>
    <scope>NUCLEOTIDE SEQUENCE [LARGE SCALE GENOMIC DNA]</scope>
    <source>
        <strain evidence="7 8">GH-19</strain>
    </source>
</reference>
<feature type="compositionally biased region" description="Acidic residues" evidence="5">
    <location>
        <begin position="82"/>
        <end position="92"/>
    </location>
</feature>
<comment type="caution">
    <text evidence="7">The sequence shown here is derived from an EMBL/GenBank/DDBJ whole genome shotgun (WGS) entry which is preliminary data.</text>
</comment>
<protein>
    <recommendedName>
        <fullName evidence="9">DUF803-domain-containing protein</fullName>
    </recommendedName>
</protein>
<keyword evidence="4 6" id="KW-0472">Membrane</keyword>
<feature type="transmembrane region" description="Helical" evidence="6">
    <location>
        <begin position="298"/>
        <end position="316"/>
    </location>
</feature>
<feature type="compositionally biased region" description="Polar residues" evidence="5">
    <location>
        <begin position="120"/>
        <end position="138"/>
    </location>
</feature>
<evidence type="ECO:0000313" key="7">
    <source>
        <dbReference type="EMBL" id="KAK7470820.1"/>
    </source>
</evidence>
<dbReference type="InterPro" id="IPR037185">
    <property type="entry name" value="EmrE-like"/>
</dbReference>
<keyword evidence="8" id="KW-1185">Reference proteome</keyword>
<feature type="region of interest" description="Disordered" evidence="5">
    <location>
        <begin position="449"/>
        <end position="482"/>
    </location>
</feature>
<feature type="transmembrane region" description="Helical" evidence="6">
    <location>
        <begin position="260"/>
        <end position="278"/>
    </location>
</feature>
<feature type="compositionally biased region" description="Acidic residues" evidence="5">
    <location>
        <begin position="449"/>
        <end position="461"/>
    </location>
</feature>
<dbReference type="PANTHER" id="PTHR12570:SF65">
    <property type="entry name" value="MAGNESIUM TRANSPORTER NIPA9-RELATED"/>
    <property type="match status" value="1"/>
</dbReference>
<feature type="region of interest" description="Disordered" evidence="5">
    <location>
        <begin position="582"/>
        <end position="603"/>
    </location>
</feature>
<feature type="transmembrane region" description="Helical" evidence="6">
    <location>
        <begin position="392"/>
        <end position="413"/>
    </location>
</feature>
<feature type="region of interest" description="Disordered" evidence="5">
    <location>
        <begin position="120"/>
        <end position="194"/>
    </location>
</feature>
<dbReference type="PANTHER" id="PTHR12570">
    <property type="match status" value="1"/>
</dbReference>
<comment type="subcellular location">
    <subcellularLocation>
        <location evidence="1">Membrane</location>
        <topology evidence="1">Multi-pass membrane protein</topology>
    </subcellularLocation>
</comment>
<dbReference type="InterPro" id="IPR008521">
    <property type="entry name" value="Mg_trans_NIPA"/>
</dbReference>
<feature type="transmembrane region" description="Helical" evidence="6">
    <location>
        <begin position="425"/>
        <end position="443"/>
    </location>
</feature>
<evidence type="ECO:0000256" key="5">
    <source>
        <dbReference type="SAM" id="MobiDB-lite"/>
    </source>
</evidence>
<evidence type="ECO:0000256" key="1">
    <source>
        <dbReference type="ARBA" id="ARBA00004141"/>
    </source>
</evidence>
<feature type="transmembrane region" description="Helical" evidence="6">
    <location>
        <begin position="323"/>
        <end position="341"/>
    </location>
</feature>
<evidence type="ECO:0000256" key="3">
    <source>
        <dbReference type="ARBA" id="ARBA00022989"/>
    </source>
</evidence>
<feature type="transmembrane region" description="Helical" evidence="6">
    <location>
        <begin position="232"/>
        <end position="251"/>
    </location>
</feature>
<feature type="transmembrane region" description="Helical" evidence="6">
    <location>
        <begin position="22"/>
        <end position="44"/>
    </location>
</feature>
<evidence type="ECO:0000256" key="6">
    <source>
        <dbReference type="SAM" id="Phobius"/>
    </source>
</evidence>
<evidence type="ECO:0000256" key="4">
    <source>
        <dbReference type="ARBA" id="ARBA00023136"/>
    </source>
</evidence>
<feature type="compositionally biased region" description="Polar residues" evidence="5">
    <location>
        <begin position="587"/>
        <end position="603"/>
    </location>
</feature>
<gene>
    <name evidence="7" type="ORF">VKT23_002238</name>
</gene>
<dbReference type="Pfam" id="PF05653">
    <property type="entry name" value="Mg_trans_NIPA"/>
    <property type="match status" value="1"/>
</dbReference>
<evidence type="ECO:0000256" key="2">
    <source>
        <dbReference type="ARBA" id="ARBA00022692"/>
    </source>
</evidence>
<feature type="transmembrane region" description="Helical" evidence="6">
    <location>
        <begin position="205"/>
        <end position="226"/>
    </location>
</feature>
<proteinExistence type="predicted"/>
<evidence type="ECO:0000313" key="8">
    <source>
        <dbReference type="Proteomes" id="UP001498398"/>
    </source>
</evidence>
<feature type="compositionally biased region" description="Polar residues" evidence="5">
    <location>
        <begin position="68"/>
        <end position="81"/>
    </location>
</feature>
<keyword evidence="2 6" id="KW-0812">Transmembrane</keyword>
<sequence length="603" mass="65215">MNLSSHYLSEVTRLQREIFPELTPATVIGISVAIAGNILISLALNIQKLAHKRLDAVKAARNVGANGKSKQSNGNTRLSSTLEEDGENEDESAAGLSPANYGSRAIASSSASETQPLLLFPQTTPSNEYGTSQNSSPQPKVGLSRPLPSRRGSSKATQFSAMPIDIVEGDNARGRIPYPRRPTENTDTEGSVEDGSESEYLKSKLWWFGFLLMNVGEMGNFISYAWAPASTVAPLGTFALVANCFFSPFLLGERFRKRDLFGVTIAIIGAVTVVLSSNASDGRLNPDGLIRAISQTPFIVYSCVYIVGIMILASLSPGPIGRHWVFVDVGLCALFGGFTVLSTKAVSTLLTMRWVEVFSSYITYPVILVLVLTGIGQIRYLNRALMRFDSKIVIPIQFVLFNLSAIVGSAILYGDFKRATFHQMVTFLYGCGATFAGVFIIAWSSGDKEDDYESSEDEEDTPTAGDDSTDLESNNIPTGFGSLGRRRRATLVLPPGMKSSEALRHKQSAVSIMGLSPAQPLLLVHTPPRELLTLRGDDGDSPTPGSYRRRALSWFGDESYRDRPLQGRGTRDSSLVGRMRVGVPSAGASSVNLSRSFADDTTS</sequence>
<dbReference type="EMBL" id="JBANRG010000002">
    <property type="protein sequence ID" value="KAK7470820.1"/>
    <property type="molecule type" value="Genomic_DNA"/>
</dbReference>
<accession>A0ABR1K1D3</accession>